<reference evidence="2 3" key="1">
    <citation type="submission" date="2024-06" db="EMBL/GenBank/DDBJ databases">
        <title>The Natural Products Discovery Center: Release of the First 8490 Sequenced Strains for Exploring Actinobacteria Biosynthetic Diversity.</title>
        <authorList>
            <person name="Kalkreuter E."/>
            <person name="Kautsar S.A."/>
            <person name="Yang D."/>
            <person name="Bader C.D."/>
            <person name="Teijaro C.N."/>
            <person name="Fluegel L."/>
            <person name="Davis C.M."/>
            <person name="Simpson J.R."/>
            <person name="Lauterbach L."/>
            <person name="Steele A.D."/>
            <person name="Gui C."/>
            <person name="Meng S."/>
            <person name="Li G."/>
            <person name="Viehrig K."/>
            <person name="Ye F."/>
            <person name="Su P."/>
            <person name="Kiefer A.F."/>
            <person name="Nichols A."/>
            <person name="Cepeda A.J."/>
            <person name="Yan W."/>
            <person name="Fan B."/>
            <person name="Jiang Y."/>
            <person name="Adhikari A."/>
            <person name="Zheng C.-J."/>
            <person name="Schuster L."/>
            <person name="Cowan T.M."/>
            <person name="Smanski M.J."/>
            <person name="Chevrette M.G."/>
            <person name="De Carvalho L.P.S."/>
            <person name="Shen B."/>
        </authorList>
    </citation>
    <scope>NUCLEOTIDE SEQUENCE [LARGE SCALE GENOMIC DNA]</scope>
    <source>
        <strain evidence="2 3">NPDC050671</strain>
    </source>
</reference>
<comment type="caution">
    <text evidence="2">The sequence shown here is derived from an EMBL/GenBank/DDBJ whole genome shotgun (WGS) entry which is preliminary data.</text>
</comment>
<evidence type="ECO:0000313" key="2">
    <source>
        <dbReference type="EMBL" id="MEV0363063.1"/>
    </source>
</evidence>
<keyword evidence="3" id="KW-1185">Reference proteome</keyword>
<protein>
    <submittedName>
        <fullName evidence="2">DUF3558 domain-containing protein</fullName>
    </submittedName>
</protein>
<feature type="chain" id="PRO_5046711231" evidence="1">
    <location>
        <begin position="19"/>
        <end position="211"/>
    </location>
</feature>
<dbReference type="EMBL" id="JBFAIH010000004">
    <property type="protein sequence ID" value="MEV0363063.1"/>
    <property type="molecule type" value="Genomic_DNA"/>
</dbReference>
<organism evidence="2 3">
    <name type="scientific">Nocardia fusca</name>
    <dbReference type="NCBI Taxonomy" id="941183"/>
    <lineage>
        <taxon>Bacteria</taxon>
        <taxon>Bacillati</taxon>
        <taxon>Actinomycetota</taxon>
        <taxon>Actinomycetes</taxon>
        <taxon>Mycobacteriales</taxon>
        <taxon>Nocardiaceae</taxon>
        <taxon>Nocardia</taxon>
    </lineage>
</organism>
<dbReference type="Proteomes" id="UP001551658">
    <property type="component" value="Unassembled WGS sequence"/>
</dbReference>
<dbReference type="PROSITE" id="PS51257">
    <property type="entry name" value="PROKAR_LIPOPROTEIN"/>
    <property type="match status" value="1"/>
</dbReference>
<name>A0ABV3F5U9_9NOCA</name>
<evidence type="ECO:0000256" key="1">
    <source>
        <dbReference type="SAM" id="SignalP"/>
    </source>
</evidence>
<feature type="signal peptide" evidence="1">
    <location>
        <begin position="1"/>
        <end position="18"/>
    </location>
</feature>
<accession>A0ABV3F5U9</accession>
<sequence>MRTISATGCLVASVLALAACSGGSADPEATAGVPVTTSPTASVGASISVQVSVPPAPAQTGAKPVRFDPCVSVGDDLVTRAGFDPGTRERATTEGVGIFTEIGCQFWRETLVDGEKYPTSAVSVTSSDLTLDDIRKNSGHEVFSSDPIGGRKALLYRTPANTGACSAAVESADGIFRVGIIALPAGPVQAPAPCDEIHRITEILSESLDTR</sequence>
<keyword evidence="1" id="KW-0732">Signal</keyword>
<dbReference type="RefSeq" id="WP_357976602.1">
    <property type="nucleotide sequence ID" value="NZ_JBFAIH010000004.1"/>
</dbReference>
<proteinExistence type="predicted"/>
<dbReference type="InterPro" id="IPR024520">
    <property type="entry name" value="DUF3558"/>
</dbReference>
<evidence type="ECO:0000313" key="3">
    <source>
        <dbReference type="Proteomes" id="UP001551658"/>
    </source>
</evidence>
<gene>
    <name evidence="2" type="ORF">AB0H72_10210</name>
</gene>
<dbReference type="Pfam" id="PF12079">
    <property type="entry name" value="DUF3558"/>
    <property type="match status" value="1"/>
</dbReference>